<accession>A0A2P2QCI3</accession>
<reference evidence="1" key="1">
    <citation type="submission" date="2018-02" db="EMBL/GenBank/DDBJ databases">
        <title>Rhizophora mucronata_Transcriptome.</title>
        <authorList>
            <person name="Meera S.P."/>
            <person name="Sreeshan A."/>
            <person name="Augustine A."/>
        </authorList>
    </citation>
    <scope>NUCLEOTIDE SEQUENCE</scope>
    <source>
        <tissue evidence="1">Leaf</tissue>
    </source>
</reference>
<name>A0A2P2QCI3_RHIMU</name>
<evidence type="ECO:0000313" key="1">
    <source>
        <dbReference type="EMBL" id="MBX64708.1"/>
    </source>
</evidence>
<sequence length="38" mass="4227">MITGGRVGSNVKSSGVRSRKANARVVPALYQRRMYGFR</sequence>
<organism evidence="1">
    <name type="scientific">Rhizophora mucronata</name>
    <name type="common">Asiatic mangrove</name>
    <dbReference type="NCBI Taxonomy" id="61149"/>
    <lineage>
        <taxon>Eukaryota</taxon>
        <taxon>Viridiplantae</taxon>
        <taxon>Streptophyta</taxon>
        <taxon>Embryophyta</taxon>
        <taxon>Tracheophyta</taxon>
        <taxon>Spermatophyta</taxon>
        <taxon>Magnoliopsida</taxon>
        <taxon>eudicotyledons</taxon>
        <taxon>Gunneridae</taxon>
        <taxon>Pentapetalae</taxon>
        <taxon>rosids</taxon>
        <taxon>fabids</taxon>
        <taxon>Malpighiales</taxon>
        <taxon>Rhizophoraceae</taxon>
        <taxon>Rhizophora</taxon>
    </lineage>
</organism>
<dbReference type="EMBL" id="GGEC01084224">
    <property type="protein sequence ID" value="MBX64708.1"/>
    <property type="molecule type" value="Transcribed_RNA"/>
</dbReference>
<proteinExistence type="predicted"/>
<dbReference type="AlphaFoldDB" id="A0A2P2QCI3"/>
<protein>
    <submittedName>
        <fullName evidence="1">Uncharacterized protein</fullName>
    </submittedName>
</protein>